<accession>A0A0L0GDQ2</accession>
<dbReference type="RefSeq" id="XP_014160941.1">
    <property type="nucleotide sequence ID" value="XM_014305466.1"/>
</dbReference>
<feature type="compositionally biased region" description="Low complexity" evidence="1">
    <location>
        <begin position="69"/>
        <end position="94"/>
    </location>
</feature>
<feature type="region of interest" description="Disordered" evidence="1">
    <location>
        <begin position="1"/>
        <end position="136"/>
    </location>
</feature>
<name>A0A0L0GDQ2_9EUKA</name>
<reference evidence="2 3" key="1">
    <citation type="submission" date="2011-02" db="EMBL/GenBank/DDBJ databases">
        <title>The Genome Sequence of Sphaeroforma arctica JP610.</title>
        <authorList>
            <consortium name="The Broad Institute Genome Sequencing Platform"/>
            <person name="Russ C."/>
            <person name="Cuomo C."/>
            <person name="Young S.K."/>
            <person name="Zeng Q."/>
            <person name="Gargeya S."/>
            <person name="Alvarado L."/>
            <person name="Berlin A."/>
            <person name="Chapman S.B."/>
            <person name="Chen Z."/>
            <person name="Freedman E."/>
            <person name="Gellesch M."/>
            <person name="Goldberg J."/>
            <person name="Griggs A."/>
            <person name="Gujja S."/>
            <person name="Heilman E."/>
            <person name="Heiman D."/>
            <person name="Howarth C."/>
            <person name="Mehta T."/>
            <person name="Neiman D."/>
            <person name="Pearson M."/>
            <person name="Roberts A."/>
            <person name="Saif S."/>
            <person name="Shea T."/>
            <person name="Shenoy N."/>
            <person name="Sisk P."/>
            <person name="Stolte C."/>
            <person name="Sykes S."/>
            <person name="White J."/>
            <person name="Yandava C."/>
            <person name="Burger G."/>
            <person name="Gray M.W."/>
            <person name="Holland P.W.H."/>
            <person name="King N."/>
            <person name="Lang F.B.F."/>
            <person name="Roger A.J."/>
            <person name="Ruiz-Trillo I."/>
            <person name="Haas B."/>
            <person name="Nusbaum C."/>
            <person name="Birren B."/>
        </authorList>
    </citation>
    <scope>NUCLEOTIDE SEQUENCE [LARGE SCALE GENOMIC DNA]</scope>
    <source>
        <strain evidence="2 3">JP610</strain>
    </source>
</reference>
<evidence type="ECO:0000313" key="2">
    <source>
        <dbReference type="EMBL" id="KNC87039.1"/>
    </source>
</evidence>
<proteinExistence type="predicted"/>
<sequence length="136" mass="14517">MSSSRGGCGGGLSRPPPTNTMWTGGFTNAQMESRELNEGVIQSMEDDRNNMNHAPAELGDQAREMPSIATAVNTAKKTANNKSSTTKKVPATKKAPTKKAGTKSAPRGKGLSIPVAKERTVRQQKQQGMYADDLKL</sequence>
<organism evidence="2 3">
    <name type="scientific">Sphaeroforma arctica JP610</name>
    <dbReference type="NCBI Taxonomy" id="667725"/>
    <lineage>
        <taxon>Eukaryota</taxon>
        <taxon>Ichthyosporea</taxon>
        <taxon>Ichthyophonida</taxon>
        <taxon>Sphaeroforma</taxon>
    </lineage>
</organism>
<dbReference type="EMBL" id="KQ241625">
    <property type="protein sequence ID" value="KNC87039.1"/>
    <property type="molecule type" value="Genomic_DNA"/>
</dbReference>
<evidence type="ECO:0000313" key="3">
    <source>
        <dbReference type="Proteomes" id="UP000054560"/>
    </source>
</evidence>
<dbReference type="GeneID" id="25901353"/>
<gene>
    <name evidence="2" type="ORF">SARC_00849</name>
</gene>
<protein>
    <submittedName>
        <fullName evidence="2">Uncharacterized protein</fullName>
    </submittedName>
</protein>
<keyword evidence="3" id="KW-1185">Reference proteome</keyword>
<feature type="compositionally biased region" description="Polar residues" evidence="1">
    <location>
        <begin position="19"/>
        <end position="31"/>
    </location>
</feature>
<dbReference type="AlphaFoldDB" id="A0A0L0GDQ2"/>
<evidence type="ECO:0000256" key="1">
    <source>
        <dbReference type="SAM" id="MobiDB-lite"/>
    </source>
</evidence>
<feature type="compositionally biased region" description="Gly residues" evidence="1">
    <location>
        <begin position="1"/>
        <end position="12"/>
    </location>
</feature>
<dbReference type="Proteomes" id="UP000054560">
    <property type="component" value="Unassembled WGS sequence"/>
</dbReference>